<keyword evidence="1" id="KW-0732">Signal</keyword>
<proteinExistence type="predicted"/>
<dbReference type="Proteomes" id="UP000240042">
    <property type="component" value="Unassembled WGS sequence"/>
</dbReference>
<dbReference type="RefSeq" id="WP_092319819.1">
    <property type="nucleotide sequence ID" value="NZ_FOKY01000019.1"/>
</dbReference>
<sequence>MKKIYIILGIVLAGFSLAFAQKNTVAREVLEQYIQAWFSLDDDNDWFFEVNDLKFPKQGIAYGLKVLDESLKGNKVSKEDRQKIRQRYIDTYVDQSMIFALSYKDLLNSDELDYLMQEFFRQAAAQIWLEKQIQKNPQAIVPTKQEIDEYYAKHSARLISLGLSASQIKDYTEQELKQQKLQLWTQEEMKKVKASTKIKFNKAIKKELGIR</sequence>
<accession>A0A1I1EWH1</accession>
<feature type="signal peptide" evidence="1">
    <location>
        <begin position="1"/>
        <end position="20"/>
    </location>
</feature>
<evidence type="ECO:0000256" key="1">
    <source>
        <dbReference type="SAM" id="SignalP"/>
    </source>
</evidence>
<reference evidence="3" key="1">
    <citation type="submission" date="2016-10" db="EMBL/GenBank/DDBJ databases">
        <authorList>
            <person name="Varghese N."/>
            <person name="Submissions S."/>
        </authorList>
    </citation>
    <scope>NUCLEOTIDE SEQUENCE [LARGE SCALE GENOMIC DNA]</scope>
    <source>
        <strain evidence="3">ATCC 43811</strain>
    </source>
</reference>
<feature type="chain" id="PRO_5015155334" description="SurA N-terminal domain-containing protein" evidence="1">
    <location>
        <begin position="21"/>
        <end position="211"/>
    </location>
</feature>
<protein>
    <recommendedName>
        <fullName evidence="4">SurA N-terminal domain-containing protein</fullName>
    </recommendedName>
</protein>
<evidence type="ECO:0008006" key="4">
    <source>
        <dbReference type="Google" id="ProtNLM"/>
    </source>
</evidence>
<name>A0A1I1EWH1_BREAD</name>
<organism evidence="2 3">
    <name type="scientific">Brevinema andersonii</name>
    <dbReference type="NCBI Taxonomy" id="34097"/>
    <lineage>
        <taxon>Bacteria</taxon>
        <taxon>Pseudomonadati</taxon>
        <taxon>Spirochaetota</taxon>
        <taxon>Spirochaetia</taxon>
        <taxon>Brevinematales</taxon>
        <taxon>Brevinemataceae</taxon>
        <taxon>Brevinema</taxon>
    </lineage>
</organism>
<dbReference type="AlphaFoldDB" id="A0A1I1EWH1"/>
<dbReference type="EMBL" id="FOKY01000019">
    <property type="protein sequence ID" value="SFB91042.1"/>
    <property type="molecule type" value="Genomic_DNA"/>
</dbReference>
<keyword evidence="3" id="KW-1185">Reference proteome</keyword>
<gene>
    <name evidence="2" type="ORF">SAMN02745150_01285</name>
</gene>
<dbReference type="STRING" id="34097.SAMN02745150_01285"/>
<evidence type="ECO:0000313" key="3">
    <source>
        <dbReference type="Proteomes" id="UP000240042"/>
    </source>
</evidence>
<evidence type="ECO:0000313" key="2">
    <source>
        <dbReference type="EMBL" id="SFB91042.1"/>
    </source>
</evidence>